<evidence type="ECO:0000313" key="2">
    <source>
        <dbReference type="EMBL" id="MDB9539490.1"/>
    </source>
</evidence>
<dbReference type="Pfam" id="PF26369">
    <property type="entry name" value="UPF0426"/>
    <property type="match status" value="1"/>
</dbReference>
<dbReference type="EMBL" id="JAQMUH010000088">
    <property type="protein sequence ID" value="MDB9539490.1"/>
    <property type="molecule type" value="Genomic_DNA"/>
</dbReference>
<feature type="compositionally biased region" description="Polar residues" evidence="1">
    <location>
        <begin position="49"/>
        <end position="59"/>
    </location>
</feature>
<accession>A0ABT5AQ94</accession>
<comment type="caution">
    <text evidence="2">The sequence shown here is derived from an EMBL/GenBank/DDBJ whole genome shotgun (WGS) entry which is preliminary data.</text>
</comment>
<dbReference type="PANTHER" id="PTHR35996:SF1">
    <property type="entry name" value="OS04G0528100 PROTEIN"/>
    <property type="match status" value="1"/>
</dbReference>
<evidence type="ECO:0000256" key="1">
    <source>
        <dbReference type="SAM" id="MobiDB-lite"/>
    </source>
</evidence>
<dbReference type="RefSeq" id="WP_271732382.1">
    <property type="nucleotide sequence ID" value="NZ_JANQDP010000090.1"/>
</dbReference>
<name>A0ABT5AQ94_9CYAN</name>
<organism evidence="2 3">
    <name type="scientific">Anabaenopsis arnoldii</name>
    <dbReference type="NCBI Taxonomy" id="2152938"/>
    <lineage>
        <taxon>Bacteria</taxon>
        <taxon>Bacillati</taxon>
        <taxon>Cyanobacteriota</taxon>
        <taxon>Cyanophyceae</taxon>
        <taxon>Nostocales</taxon>
        <taxon>Nodulariaceae</taxon>
        <taxon>Anabaenopsis</taxon>
    </lineage>
</organism>
<dbReference type="InterPro" id="IPR040278">
    <property type="entry name" value="UPF0426"/>
</dbReference>
<evidence type="ECO:0000313" key="3">
    <source>
        <dbReference type="Proteomes" id="UP001212499"/>
    </source>
</evidence>
<reference evidence="2 3" key="1">
    <citation type="submission" date="2023-01" db="EMBL/GenBank/DDBJ databases">
        <title>Genomes from the Australian National Cyanobacteria Reference Collection.</title>
        <authorList>
            <person name="Willis A."/>
            <person name="Lee E.M.F."/>
        </authorList>
    </citation>
    <scope>NUCLEOTIDE SEQUENCE [LARGE SCALE GENOMIC DNA]</scope>
    <source>
        <strain evidence="2 3">CS-1033</strain>
    </source>
</reference>
<feature type="region of interest" description="Disordered" evidence="1">
    <location>
        <begin position="49"/>
        <end position="73"/>
    </location>
</feature>
<keyword evidence="3" id="KW-1185">Reference proteome</keyword>
<proteinExistence type="predicted"/>
<gene>
    <name evidence="2" type="ORF">PN457_07430</name>
</gene>
<sequence>MFIDELSPIFQQLTKHPVSFMGGFFSGVLRLNLKDDPVKSWLDKHINSTCHTTSPTSEAHNGKARGPQQISID</sequence>
<protein>
    <submittedName>
        <fullName evidence="2">Uncharacterized protein</fullName>
    </submittedName>
</protein>
<dbReference type="Proteomes" id="UP001212499">
    <property type="component" value="Unassembled WGS sequence"/>
</dbReference>
<dbReference type="PANTHER" id="PTHR35996">
    <property type="entry name" value="OSJNBA0038O10.25 PROTEIN"/>
    <property type="match status" value="1"/>
</dbReference>